<evidence type="ECO:0000313" key="1">
    <source>
        <dbReference type="EMBL" id="AYD82073.1"/>
    </source>
</evidence>
<sequence length="73" mass="7776">MSDNQATDGPRFPHVHVELVGQDGNAMSIIGRVAAALRGGGADTREVNQFVNEAMSGDYDNVIATACRWVEVS</sequence>
<name>A0A386K9Z2_9CAUD</name>
<dbReference type="GO" id="GO:0003677">
    <property type="term" value="F:DNA binding"/>
    <property type="evidence" value="ECO:0007669"/>
    <property type="project" value="UniProtKB-KW"/>
</dbReference>
<gene>
    <name evidence="1" type="primary">81</name>
    <name evidence="1" type="ORF">SEA_SAGUARO_81</name>
</gene>
<dbReference type="GeneID" id="60321148"/>
<accession>A0A386K9Z2</accession>
<dbReference type="RefSeq" id="YP_009949744.1">
    <property type="nucleotide sequence ID" value="NC_051583.1"/>
</dbReference>
<organism evidence="1 2">
    <name type="scientific">Mycobacterium phage Saguaro</name>
    <dbReference type="NCBI Taxonomy" id="2315616"/>
    <lineage>
        <taxon>Viruses</taxon>
        <taxon>Duplodnaviria</taxon>
        <taxon>Heunggongvirae</taxon>
        <taxon>Uroviricota</taxon>
        <taxon>Caudoviricetes</taxon>
        <taxon>Bclasvirinae</taxon>
        <taxon>Saguarovirus</taxon>
        <taxon>Saguarovirus saguaro</taxon>
    </lineage>
</organism>
<dbReference type="KEGG" id="vg:60321148"/>
<keyword evidence="2" id="KW-1185">Reference proteome</keyword>
<keyword evidence="1" id="KW-0238">DNA-binding</keyword>
<reference evidence="1 2" key="1">
    <citation type="submission" date="2018-08" db="EMBL/GenBank/DDBJ databases">
        <authorList>
            <person name="Washington J.M."/>
            <person name="Garlena R.A."/>
            <person name="Russell D.A."/>
            <person name="Pope W.H."/>
            <person name="Jacobs-Sera D."/>
            <person name="Hatfull G.F."/>
        </authorList>
    </citation>
    <scope>NUCLEOTIDE SEQUENCE [LARGE SCALE GENOMIC DNA]</scope>
</reference>
<dbReference type="EMBL" id="MH744423">
    <property type="protein sequence ID" value="AYD82073.1"/>
    <property type="molecule type" value="Genomic_DNA"/>
</dbReference>
<dbReference type="Proteomes" id="UP000269292">
    <property type="component" value="Segment"/>
</dbReference>
<proteinExistence type="predicted"/>
<evidence type="ECO:0000313" key="2">
    <source>
        <dbReference type="Proteomes" id="UP000269292"/>
    </source>
</evidence>
<protein>
    <submittedName>
        <fullName evidence="1">Helix-turn-helix DNA-binding domain protein</fullName>
    </submittedName>
</protein>